<dbReference type="InterPro" id="IPR055302">
    <property type="entry name" value="F-box_dom-containing"/>
</dbReference>
<dbReference type="Proteomes" id="UP001140206">
    <property type="component" value="Chromosome 2"/>
</dbReference>
<feature type="domain" description="F-box" evidence="1">
    <location>
        <begin position="415"/>
        <end position="454"/>
    </location>
</feature>
<dbReference type="PANTHER" id="PTHR32141:SF179">
    <property type="entry name" value="F-BOX DOMAIN-CONTAINING PROTEIN"/>
    <property type="match status" value="1"/>
</dbReference>
<evidence type="ECO:0000259" key="1">
    <source>
        <dbReference type="Pfam" id="PF00646"/>
    </source>
</evidence>
<gene>
    <name evidence="3" type="ORF">LUZ62_040126</name>
</gene>
<evidence type="ECO:0000259" key="2">
    <source>
        <dbReference type="Pfam" id="PF24758"/>
    </source>
</evidence>
<keyword evidence="4" id="KW-1185">Reference proteome</keyword>
<dbReference type="InterPro" id="IPR036047">
    <property type="entry name" value="F-box-like_dom_sf"/>
</dbReference>
<reference evidence="3" key="1">
    <citation type="submission" date="2022-08" db="EMBL/GenBank/DDBJ databases">
        <authorList>
            <person name="Marques A."/>
        </authorList>
    </citation>
    <scope>NUCLEOTIDE SEQUENCE</scope>
    <source>
        <strain evidence="3">RhyPub2mFocal</strain>
        <tissue evidence="3">Leaves</tissue>
    </source>
</reference>
<comment type="caution">
    <text evidence="3">The sequence shown here is derived from an EMBL/GenBank/DDBJ whole genome shotgun (WGS) entry which is preliminary data.</text>
</comment>
<sequence>MINEYRAFAKSFNWTPLDIQLFILSRLVDIKDVVWTSALARCWRHIWTHQSCLRLNYDEDPLGDTQDFSSWIQRVHRLVSSLQGPISVFQLEDYFLEDDHFLLQQGLLDLLLQKGGLRALHLFFLNDRGKFHLPWFHSLRVLLLFTCHVTLPTGFRGFHCLETLSICLSRISNEDLNLLLRTSNNLINLIISNCRTSGNPFSVNLCLPLLRSLRFGIDDFAENLLVLSSPCLEHAEIELGHRDYSSARMMLQLVTVLPWSLLSNWTLMRVYDAFLWLLRSIPFLEELEIEFERVDDYDQAGRVATLMKELLVKKHDGFACLERTVTSVTINMGKLNVVASIAWIQFFLLNAKGLKLLKIDYLNRGDLMSSFIEELQKAEGSTPLHQSLLTPKSTAASSIAHAMTEAEVETEVDRISFLPLDIQLFILSRLRIKDAVRTSALARSWRHIWTRMSCLRLNSKWDPLGDTCITQNLVSSSWIQRVHRLVSSLRSPLLLFQLHFSQSCFFVDDHFVLLQSILDLLLQKGGPDTLNLSFNNDPGKIHLPCFHSLRLLILYGCPIALPIGFRGFHRLRTLDLFDVEISNDDLNLLLRTSSNLINLRISYCRTSGNPFSVNLSLPLLRRLKFGTDDVVENLLVVSSPCLEHAEIEISHRDYSLARMMLQLVTSVAMVSSLKLDFDVLKFFSILTLPFNFMIPRLKFLKFYLNVNVIDRRVYDVFLWLLRSIPFLEELEIEFQMVDDYDQAGRGATLMKELLVKKHDGFACLERTVTSVTISMIKLDVIATIAWIQFFLLNAKKLKVLMIDYELNRGDLMPSFIEELQKAEVTSSDAKVIFFNRYTRQITKLCMNDSK</sequence>
<dbReference type="InterPro" id="IPR032675">
    <property type="entry name" value="LRR_dom_sf"/>
</dbReference>
<protein>
    <submittedName>
        <fullName evidence="3">F-box family protein</fullName>
    </submittedName>
</protein>
<organism evidence="3 4">
    <name type="scientific">Rhynchospora pubera</name>
    <dbReference type="NCBI Taxonomy" id="906938"/>
    <lineage>
        <taxon>Eukaryota</taxon>
        <taxon>Viridiplantae</taxon>
        <taxon>Streptophyta</taxon>
        <taxon>Embryophyta</taxon>
        <taxon>Tracheophyta</taxon>
        <taxon>Spermatophyta</taxon>
        <taxon>Magnoliopsida</taxon>
        <taxon>Liliopsida</taxon>
        <taxon>Poales</taxon>
        <taxon>Cyperaceae</taxon>
        <taxon>Cyperoideae</taxon>
        <taxon>Rhynchosporeae</taxon>
        <taxon>Rhynchospora</taxon>
    </lineage>
</organism>
<dbReference type="AlphaFoldDB" id="A0AAV8FBA4"/>
<dbReference type="InterPro" id="IPR001810">
    <property type="entry name" value="F-box_dom"/>
</dbReference>
<name>A0AAV8FBA4_9POAL</name>
<dbReference type="InterPro" id="IPR055411">
    <property type="entry name" value="LRR_FXL15/At3g58940/PEG3-like"/>
</dbReference>
<dbReference type="Pfam" id="PF24758">
    <property type="entry name" value="LRR_At5g56370"/>
    <property type="match status" value="2"/>
</dbReference>
<dbReference type="SUPFAM" id="SSF81383">
    <property type="entry name" value="F-box domain"/>
    <property type="match status" value="1"/>
</dbReference>
<dbReference type="PANTHER" id="PTHR32141">
    <property type="match status" value="1"/>
</dbReference>
<evidence type="ECO:0000313" key="3">
    <source>
        <dbReference type="EMBL" id="KAJ4788880.1"/>
    </source>
</evidence>
<proteinExistence type="predicted"/>
<dbReference type="Gene3D" id="3.80.10.10">
    <property type="entry name" value="Ribonuclease Inhibitor"/>
    <property type="match status" value="1"/>
</dbReference>
<dbReference type="Pfam" id="PF00646">
    <property type="entry name" value="F-box"/>
    <property type="match status" value="1"/>
</dbReference>
<feature type="domain" description="F-box/LRR-repeat protein 15/At3g58940/PEG3-like LRR" evidence="2">
    <location>
        <begin position="544"/>
        <end position="732"/>
    </location>
</feature>
<accession>A0AAV8FBA4</accession>
<dbReference type="EMBL" id="JAMFTS010000002">
    <property type="protein sequence ID" value="KAJ4788880.1"/>
    <property type="molecule type" value="Genomic_DNA"/>
</dbReference>
<dbReference type="SUPFAM" id="SSF52047">
    <property type="entry name" value="RNI-like"/>
    <property type="match status" value="1"/>
</dbReference>
<evidence type="ECO:0000313" key="4">
    <source>
        <dbReference type="Proteomes" id="UP001140206"/>
    </source>
</evidence>
<feature type="domain" description="F-box/LRR-repeat protein 15/At3g58940/PEG3-like LRR" evidence="2">
    <location>
        <begin position="116"/>
        <end position="235"/>
    </location>
</feature>